<feature type="region of interest" description="Disordered" evidence="1">
    <location>
        <begin position="1"/>
        <end position="41"/>
    </location>
</feature>
<accession>A0A8T0T8G3</accession>
<dbReference type="EMBL" id="CM029044">
    <property type="protein sequence ID" value="KAG2608022.1"/>
    <property type="molecule type" value="Genomic_DNA"/>
</dbReference>
<dbReference type="Pfam" id="PF05699">
    <property type="entry name" value="Dimer_Tnp_hAT"/>
    <property type="match status" value="1"/>
</dbReference>
<feature type="compositionally biased region" description="Polar residues" evidence="1">
    <location>
        <begin position="171"/>
        <end position="184"/>
    </location>
</feature>
<comment type="caution">
    <text evidence="4">The sequence shown here is derived from an EMBL/GenBank/DDBJ whole genome shotgun (WGS) entry which is preliminary data.</text>
</comment>
<evidence type="ECO:0000256" key="1">
    <source>
        <dbReference type="SAM" id="MobiDB-lite"/>
    </source>
</evidence>
<dbReference type="AlphaFoldDB" id="A0A8T0T8G3"/>
<dbReference type="PANTHER" id="PTHR46951">
    <property type="entry name" value="BED-TYPE DOMAIN-CONTAINING PROTEIN"/>
    <property type="match status" value="1"/>
</dbReference>
<dbReference type="InterPro" id="IPR008906">
    <property type="entry name" value="HATC_C_dom"/>
</dbReference>
<keyword evidence="5" id="KW-1185">Reference proteome</keyword>
<dbReference type="SUPFAM" id="SSF53098">
    <property type="entry name" value="Ribonuclease H-like"/>
    <property type="match status" value="1"/>
</dbReference>
<feature type="region of interest" description="Disordered" evidence="1">
    <location>
        <begin position="171"/>
        <end position="196"/>
    </location>
</feature>
<feature type="compositionally biased region" description="Basic and acidic residues" evidence="1">
    <location>
        <begin position="1"/>
        <end position="10"/>
    </location>
</feature>
<dbReference type="PANTHER" id="PTHR46951:SF2">
    <property type="entry name" value="BED-TYPE DOMAIN-CONTAINING PROTEIN"/>
    <property type="match status" value="1"/>
</dbReference>
<evidence type="ECO:0000259" key="2">
    <source>
        <dbReference type="Pfam" id="PF04937"/>
    </source>
</evidence>
<evidence type="ECO:0000313" key="4">
    <source>
        <dbReference type="EMBL" id="KAG2608022.1"/>
    </source>
</evidence>
<dbReference type="PROSITE" id="PS50330">
    <property type="entry name" value="UIM"/>
    <property type="match status" value="1"/>
</dbReference>
<dbReference type="Proteomes" id="UP000823388">
    <property type="component" value="Chromosome 4N"/>
</dbReference>
<dbReference type="OrthoDB" id="684002at2759"/>
<reference evidence="4" key="1">
    <citation type="submission" date="2020-05" db="EMBL/GenBank/DDBJ databases">
        <title>WGS assembly of Panicum virgatum.</title>
        <authorList>
            <person name="Lovell J.T."/>
            <person name="Jenkins J."/>
            <person name="Shu S."/>
            <person name="Juenger T.E."/>
            <person name="Schmutz J."/>
        </authorList>
    </citation>
    <scope>NUCLEOTIDE SEQUENCE</scope>
    <source>
        <strain evidence="4">AP13</strain>
    </source>
</reference>
<evidence type="ECO:0000259" key="3">
    <source>
        <dbReference type="Pfam" id="PF05699"/>
    </source>
</evidence>
<dbReference type="InterPro" id="IPR003903">
    <property type="entry name" value="UIM_dom"/>
</dbReference>
<feature type="compositionally biased region" description="Basic residues" evidence="1">
    <location>
        <begin position="908"/>
        <end position="921"/>
    </location>
</feature>
<name>A0A8T0T8G3_PANVG</name>
<dbReference type="GO" id="GO:0046983">
    <property type="term" value="F:protein dimerization activity"/>
    <property type="evidence" value="ECO:0007669"/>
    <property type="project" value="InterPro"/>
</dbReference>
<gene>
    <name evidence="4" type="ORF">PVAP13_4NG292738</name>
</gene>
<organism evidence="4 5">
    <name type="scientific">Panicum virgatum</name>
    <name type="common">Blackwell switchgrass</name>
    <dbReference type="NCBI Taxonomy" id="38727"/>
    <lineage>
        <taxon>Eukaryota</taxon>
        <taxon>Viridiplantae</taxon>
        <taxon>Streptophyta</taxon>
        <taxon>Embryophyta</taxon>
        <taxon>Tracheophyta</taxon>
        <taxon>Spermatophyta</taxon>
        <taxon>Magnoliopsida</taxon>
        <taxon>Liliopsida</taxon>
        <taxon>Poales</taxon>
        <taxon>Poaceae</taxon>
        <taxon>PACMAD clade</taxon>
        <taxon>Panicoideae</taxon>
        <taxon>Panicodae</taxon>
        <taxon>Paniceae</taxon>
        <taxon>Panicinae</taxon>
        <taxon>Panicum</taxon>
        <taxon>Panicum sect. Hiantes</taxon>
    </lineage>
</organism>
<feature type="region of interest" description="Disordered" evidence="1">
    <location>
        <begin position="787"/>
        <end position="812"/>
    </location>
</feature>
<dbReference type="InterPro" id="IPR012337">
    <property type="entry name" value="RNaseH-like_sf"/>
</dbReference>
<feature type="compositionally biased region" description="Low complexity" evidence="1">
    <location>
        <begin position="13"/>
        <end position="28"/>
    </location>
</feature>
<sequence>MAMDGGREDGNFAGASSSGAAGASYSGAIPRRTTDSNSGVEVTAKDGRVVKLNGPIEVTWSHGEPYPKPNGAGFLCYYCFKTKKGGGVSRLREHLGGITGNVVECKNVPTHIKNIMADEFASGRIRRKRSTNLRLYVEKEVATERVSGRTSIPLDEEAQIEMAMRESLRDSNSAMQQDNSSSFGKSVCNKAGASSSANQQTTIDRYYKGPGSSSNAPFDVDLARSKAQAQPRVDVMLEGVAKEQLGKAWSKWFHANDIPGRKADCPYFRSAVKLTQQFGEGVPIPRGKEIDGPLLDMNYADMEAHMAAFKDDWKDYGVTVMCDSWTGPTMMCIINFMIYCNGRMFFHKSVNATGDTQNSEYLLDMIGTVVGDEIGAKYVVQVVTDNGSNYKKACQDLVTMYPHITWQPCAAHTINLMLKDIGHFPDIEEVVDSAKRICRFLYKHNRLHAMMREKIGRELIRWNATRFGTVFIFLQSFWDRQDKFKQWMVSDDWEKCVWAGKADHDFTYDCLTSKKWWSQMEVVLKAVSPIYSVLRLADQQQKFYSISAFIPKMRESMAEIRGNLSDNTIQKNLQNRVLEKVQGRLDYLVNDTLMLAAAALDPKALYTSKLARKPKSRHAVTLAIKKLAGSSSKASAAIDQFTFFSKQGGLFGGAEARKSALNGRCSAADWWDQYGGDCSELQEVARRIVSQCMSSSGCERNWSTFALVHTKLRNRLSYDKLHKLVFVHYNLKLRIQHFVTDMQNLQEMQTNKEHERDFDPCSILIDVTLYDERNPIMDWLCTSRSESAPTLDERDDQRPESPNPSRLVIDELGMSDEEVAAFKKKIGGKRGKKRKGEFEDIFSDYESESDQQGSPVYAESGESSSDDSEGNGDGDAVHASGDANELGEGGSTTHKGAGKDKGIPLRPSSKRMKKRSVKTMY</sequence>
<evidence type="ECO:0000313" key="5">
    <source>
        <dbReference type="Proteomes" id="UP000823388"/>
    </source>
</evidence>
<feature type="domain" description="HAT C-terminal dimerisation" evidence="3">
    <location>
        <begin position="667"/>
        <end position="731"/>
    </location>
</feature>
<dbReference type="Pfam" id="PF04937">
    <property type="entry name" value="DUF659"/>
    <property type="match status" value="1"/>
</dbReference>
<feature type="domain" description="DUF659" evidence="2">
    <location>
        <begin position="286"/>
        <end position="437"/>
    </location>
</feature>
<dbReference type="InterPro" id="IPR007021">
    <property type="entry name" value="DUF659"/>
</dbReference>
<proteinExistence type="predicted"/>
<protein>
    <submittedName>
        <fullName evidence="4">Uncharacterized protein</fullName>
    </submittedName>
</protein>
<feature type="region of interest" description="Disordered" evidence="1">
    <location>
        <begin position="843"/>
        <end position="921"/>
    </location>
</feature>